<keyword evidence="1" id="KW-0812">Transmembrane</keyword>
<keyword evidence="3" id="KW-1185">Reference proteome</keyword>
<name>A0ABW1RAI2_9LACO</name>
<reference evidence="3" key="1">
    <citation type="journal article" date="2019" name="Int. J. Syst. Evol. Microbiol.">
        <title>The Global Catalogue of Microorganisms (GCM) 10K type strain sequencing project: providing services to taxonomists for standard genome sequencing and annotation.</title>
        <authorList>
            <consortium name="The Broad Institute Genomics Platform"/>
            <consortium name="The Broad Institute Genome Sequencing Center for Infectious Disease"/>
            <person name="Wu L."/>
            <person name="Ma J."/>
        </authorList>
    </citation>
    <scope>NUCLEOTIDE SEQUENCE [LARGE SCALE GENOMIC DNA]</scope>
    <source>
        <strain evidence="3">CCM 8904</strain>
    </source>
</reference>
<gene>
    <name evidence="2" type="ORF">ACFQGP_00740</name>
</gene>
<dbReference type="InterPro" id="IPR020215">
    <property type="entry name" value="EbsA-like"/>
</dbReference>
<dbReference type="Pfam" id="PF17255">
    <property type="entry name" value="EbsA"/>
    <property type="match status" value="1"/>
</dbReference>
<comment type="caution">
    <text evidence="2">The sequence shown here is derived from an EMBL/GenBank/DDBJ whole genome shotgun (WGS) entry which is preliminary data.</text>
</comment>
<organism evidence="2 3">
    <name type="scientific">Loigolactobacillus jiayinensis</name>
    <dbReference type="NCBI Taxonomy" id="2486016"/>
    <lineage>
        <taxon>Bacteria</taxon>
        <taxon>Bacillati</taxon>
        <taxon>Bacillota</taxon>
        <taxon>Bacilli</taxon>
        <taxon>Lactobacillales</taxon>
        <taxon>Lactobacillaceae</taxon>
        <taxon>Loigolactobacillus</taxon>
    </lineage>
</organism>
<feature type="transmembrane region" description="Helical" evidence="1">
    <location>
        <begin position="12"/>
        <end position="32"/>
    </location>
</feature>
<protein>
    <submittedName>
        <fullName evidence="2">EbsA family protein</fullName>
    </submittedName>
</protein>
<dbReference type="EMBL" id="JBHSSL010000006">
    <property type="protein sequence ID" value="MFC6169116.1"/>
    <property type="molecule type" value="Genomic_DNA"/>
</dbReference>
<proteinExistence type="predicted"/>
<feature type="transmembrane region" description="Helical" evidence="1">
    <location>
        <begin position="38"/>
        <end position="58"/>
    </location>
</feature>
<keyword evidence="1" id="KW-0472">Membrane</keyword>
<accession>A0ABW1RAI2</accession>
<keyword evidence="1" id="KW-1133">Transmembrane helix</keyword>
<dbReference type="RefSeq" id="WP_125551828.1">
    <property type="nucleotide sequence ID" value="NZ_JBHSSL010000006.1"/>
</dbReference>
<evidence type="ECO:0000256" key="1">
    <source>
        <dbReference type="SAM" id="Phobius"/>
    </source>
</evidence>
<sequence length="135" mass="15948">MQRSFYYQPDLYSSIIFWSWTFVILFVSGTGWLEITTIQWFTIATFILFLLVAAMGIWRRRLTLDANNTSLTLRQFWPKHQRIIKFSDLQHVVVLTHGIRFELTRLPHVTILMTKKQKQQLIAALSELQATTTSR</sequence>
<evidence type="ECO:0000313" key="2">
    <source>
        <dbReference type="EMBL" id="MFC6169116.1"/>
    </source>
</evidence>
<dbReference type="Proteomes" id="UP001596289">
    <property type="component" value="Unassembled WGS sequence"/>
</dbReference>
<evidence type="ECO:0000313" key="3">
    <source>
        <dbReference type="Proteomes" id="UP001596289"/>
    </source>
</evidence>